<dbReference type="GO" id="GO:0006465">
    <property type="term" value="P:signal peptide processing"/>
    <property type="evidence" value="ECO:0007669"/>
    <property type="project" value="TreeGrafter"/>
</dbReference>
<dbReference type="EC" id="2.1.1.-" evidence="9"/>
<dbReference type="GO" id="GO:0032259">
    <property type="term" value="P:methylation"/>
    <property type="evidence" value="ECO:0007669"/>
    <property type="project" value="UniProtKB-KW"/>
</dbReference>
<dbReference type="GO" id="GO:0005886">
    <property type="term" value="C:plasma membrane"/>
    <property type="evidence" value="ECO:0007669"/>
    <property type="project" value="UniProtKB-SubCell"/>
</dbReference>
<accession>A0A1F8B0N3</accession>
<comment type="subcellular location">
    <subcellularLocation>
        <location evidence="1">Cell inner membrane</location>
        <topology evidence="1">Multi-pass membrane protein</topology>
    </subcellularLocation>
    <subcellularLocation>
        <location evidence="9">Cell membrane</location>
        <topology evidence="9">Multi-pass membrane protein</topology>
    </subcellularLocation>
</comment>
<evidence type="ECO:0000256" key="5">
    <source>
        <dbReference type="ARBA" id="ARBA00022692"/>
    </source>
</evidence>
<keyword evidence="9" id="KW-0511">Multifunctional enzyme</keyword>
<gene>
    <name evidence="13" type="ORF">A3E46_02790</name>
</gene>
<dbReference type="Proteomes" id="UP000178313">
    <property type="component" value="Unassembled WGS sequence"/>
</dbReference>
<dbReference type="Gene3D" id="1.20.120.1220">
    <property type="match status" value="1"/>
</dbReference>
<dbReference type="EC" id="3.4.23.43" evidence="9"/>
<dbReference type="GO" id="GO:0004190">
    <property type="term" value="F:aspartic-type endopeptidase activity"/>
    <property type="evidence" value="ECO:0007669"/>
    <property type="project" value="UniProtKB-EC"/>
</dbReference>
<keyword evidence="6 10" id="KW-1133">Transmembrane helix</keyword>
<feature type="transmembrane region" description="Helical" evidence="10">
    <location>
        <begin position="74"/>
        <end position="92"/>
    </location>
</feature>
<comment type="similarity">
    <text evidence="2 8">Belongs to the peptidase A24 family.</text>
</comment>
<dbReference type="InterPro" id="IPR010627">
    <property type="entry name" value="Prepilin_pept_A24_N"/>
</dbReference>
<evidence type="ECO:0000256" key="10">
    <source>
        <dbReference type="SAM" id="Phobius"/>
    </source>
</evidence>
<dbReference type="Pfam" id="PF01478">
    <property type="entry name" value="Peptidase_A24"/>
    <property type="match status" value="1"/>
</dbReference>
<evidence type="ECO:0000259" key="11">
    <source>
        <dbReference type="Pfam" id="PF01478"/>
    </source>
</evidence>
<keyword evidence="4" id="KW-0997">Cell inner membrane</keyword>
<evidence type="ECO:0000256" key="9">
    <source>
        <dbReference type="RuleBase" id="RU003794"/>
    </source>
</evidence>
<keyword evidence="9" id="KW-0489">Methyltransferase</keyword>
<keyword evidence="7 10" id="KW-0472">Membrane</keyword>
<evidence type="ECO:0000256" key="8">
    <source>
        <dbReference type="RuleBase" id="RU003793"/>
    </source>
</evidence>
<evidence type="ECO:0000313" key="14">
    <source>
        <dbReference type="Proteomes" id="UP000178313"/>
    </source>
</evidence>
<dbReference type="InterPro" id="IPR014032">
    <property type="entry name" value="Peptidase_A24A_bac"/>
</dbReference>
<evidence type="ECO:0000259" key="12">
    <source>
        <dbReference type="Pfam" id="PF06750"/>
    </source>
</evidence>
<evidence type="ECO:0000256" key="7">
    <source>
        <dbReference type="ARBA" id="ARBA00023136"/>
    </source>
</evidence>
<dbReference type="InterPro" id="IPR000045">
    <property type="entry name" value="Prepilin_IV_endopep_pep"/>
</dbReference>
<sequence length="265" mass="28969">MLELVLVTIIGLTFGSFLGVVTKRLPRKESFVLGRSHCPKCGYQIAARDNIPLLSFVLLKGRCRNCRKRISLRYPLLEAATAIVFVAAYLVLRNCWPQGLSVACSFGDSLGVWVYPYLGVILLLTIAIFVIDLEKRIIPDELVFWGLAITCLAFIFGRELPFYGNLSAGFASGLFLLAVHLLTGGRGMGLGDVKYALFAGAFLGLSQALVWLFLAFLTGAAVGAILILLGKTRLKSKIAFGPFLALSFVLTAFYGDQILAWFMTI</sequence>
<feature type="transmembrane region" description="Helical" evidence="10">
    <location>
        <begin position="112"/>
        <end position="131"/>
    </location>
</feature>
<dbReference type="STRING" id="1802513.A3E46_02790"/>
<evidence type="ECO:0000256" key="4">
    <source>
        <dbReference type="ARBA" id="ARBA00022519"/>
    </source>
</evidence>
<dbReference type="PANTHER" id="PTHR30487:SF0">
    <property type="entry name" value="PREPILIN LEADER PEPTIDASE_N-METHYLTRANSFERASE-RELATED"/>
    <property type="match status" value="1"/>
</dbReference>
<organism evidence="13 14">
    <name type="scientific">Candidatus Woesebacteria bacterium RIFCSPHIGHO2_12_FULL_46_16</name>
    <dbReference type="NCBI Taxonomy" id="1802513"/>
    <lineage>
        <taxon>Bacteria</taxon>
        <taxon>Candidatus Woeseibacteriota</taxon>
    </lineage>
</organism>
<dbReference type="Pfam" id="PF06750">
    <property type="entry name" value="A24_N_bact"/>
    <property type="match status" value="1"/>
</dbReference>
<protein>
    <recommendedName>
        <fullName evidence="9">Prepilin leader peptidase/N-methyltransferase</fullName>
        <ecNumber evidence="9">2.1.1.-</ecNumber>
        <ecNumber evidence="9">3.4.23.43</ecNumber>
    </recommendedName>
</protein>
<keyword evidence="9" id="KW-0378">Hydrolase</keyword>
<evidence type="ECO:0000313" key="13">
    <source>
        <dbReference type="EMBL" id="OGM57299.1"/>
    </source>
</evidence>
<dbReference type="GO" id="GO:0008168">
    <property type="term" value="F:methyltransferase activity"/>
    <property type="evidence" value="ECO:0007669"/>
    <property type="project" value="UniProtKB-KW"/>
</dbReference>
<proteinExistence type="inferred from homology"/>
<evidence type="ECO:0000256" key="3">
    <source>
        <dbReference type="ARBA" id="ARBA00022475"/>
    </source>
</evidence>
<feature type="transmembrane region" description="Helical" evidence="10">
    <location>
        <begin position="6"/>
        <end position="25"/>
    </location>
</feature>
<dbReference type="PANTHER" id="PTHR30487">
    <property type="entry name" value="TYPE 4 PREPILIN-LIKE PROTEINS LEADER PEPTIDE-PROCESSING ENZYME"/>
    <property type="match status" value="1"/>
</dbReference>
<dbReference type="InterPro" id="IPR050882">
    <property type="entry name" value="Prepilin_peptidase/N-MTase"/>
</dbReference>
<feature type="transmembrane region" description="Helical" evidence="10">
    <location>
        <begin position="195"/>
        <end position="228"/>
    </location>
</feature>
<dbReference type="EMBL" id="MGGZ01000014">
    <property type="protein sequence ID" value="OGM57299.1"/>
    <property type="molecule type" value="Genomic_DNA"/>
</dbReference>
<keyword evidence="5 9" id="KW-0812">Transmembrane</keyword>
<feature type="transmembrane region" description="Helical" evidence="10">
    <location>
        <begin position="240"/>
        <end position="262"/>
    </location>
</feature>
<feature type="transmembrane region" description="Helical" evidence="10">
    <location>
        <begin position="162"/>
        <end position="183"/>
    </location>
</feature>
<dbReference type="AlphaFoldDB" id="A0A1F8B0N3"/>
<comment type="function">
    <text evidence="9">Plays an essential role in type IV pili and type II pseudopili formation by proteolytically removing the leader sequence from substrate proteins and subsequently monomethylating the alpha-amino group of the newly exposed N-terminal phenylalanine.</text>
</comment>
<dbReference type="PRINTS" id="PR00864">
    <property type="entry name" value="PREPILNPTASE"/>
</dbReference>
<comment type="caution">
    <text evidence="13">The sequence shown here is derived from an EMBL/GenBank/DDBJ whole genome shotgun (WGS) entry which is preliminary data.</text>
</comment>
<evidence type="ECO:0000256" key="2">
    <source>
        <dbReference type="ARBA" id="ARBA00005801"/>
    </source>
</evidence>
<evidence type="ECO:0000256" key="1">
    <source>
        <dbReference type="ARBA" id="ARBA00004429"/>
    </source>
</evidence>
<comment type="catalytic activity">
    <reaction evidence="9">
        <text>Typically cleaves a -Gly-|-Phe- bond to release an N-terminal, basic peptide of 5-8 residues from type IV prepilin, and then N-methylates the new N-terminal amino group, the methyl donor being S-adenosyl-L-methionine.</text>
        <dbReference type="EC" id="3.4.23.43"/>
    </reaction>
</comment>
<keyword evidence="3" id="KW-1003">Cell membrane</keyword>
<name>A0A1F8B0N3_9BACT</name>
<evidence type="ECO:0000256" key="6">
    <source>
        <dbReference type="ARBA" id="ARBA00022989"/>
    </source>
</evidence>
<keyword evidence="9" id="KW-0645">Protease</keyword>
<reference evidence="13 14" key="1">
    <citation type="journal article" date="2016" name="Nat. Commun.">
        <title>Thousands of microbial genomes shed light on interconnected biogeochemical processes in an aquifer system.</title>
        <authorList>
            <person name="Anantharaman K."/>
            <person name="Brown C.T."/>
            <person name="Hug L.A."/>
            <person name="Sharon I."/>
            <person name="Castelle C.J."/>
            <person name="Probst A.J."/>
            <person name="Thomas B.C."/>
            <person name="Singh A."/>
            <person name="Wilkins M.J."/>
            <person name="Karaoz U."/>
            <person name="Brodie E.L."/>
            <person name="Williams K.H."/>
            <person name="Hubbard S.S."/>
            <person name="Banfield J.F."/>
        </authorList>
    </citation>
    <scope>NUCLEOTIDE SEQUENCE [LARGE SCALE GENOMIC DNA]</scope>
</reference>
<feature type="domain" description="Prepilin type IV endopeptidase peptidase" evidence="11">
    <location>
        <begin position="120"/>
        <end position="223"/>
    </location>
</feature>
<keyword evidence="9" id="KW-0808">Transferase</keyword>
<feature type="domain" description="Prepilin peptidase A24 N-terminal" evidence="12">
    <location>
        <begin position="9"/>
        <end position="90"/>
    </location>
</feature>